<organism evidence="5 6">
    <name type="scientific">Thomasclavelia ramosa</name>
    <dbReference type="NCBI Taxonomy" id="1547"/>
    <lineage>
        <taxon>Bacteria</taxon>
        <taxon>Bacillati</taxon>
        <taxon>Bacillota</taxon>
        <taxon>Erysipelotrichia</taxon>
        <taxon>Erysipelotrichales</taxon>
        <taxon>Coprobacillaceae</taxon>
        <taxon>Thomasclavelia</taxon>
    </lineage>
</organism>
<accession>A0A9Q3A1G7</accession>
<dbReference type="Proteomes" id="UP001211987">
    <property type="component" value="Unassembled WGS sequence"/>
</dbReference>
<keyword evidence="3" id="KW-0804">Transcription</keyword>
<dbReference type="Gene3D" id="1.10.10.60">
    <property type="entry name" value="Homeodomain-like"/>
    <property type="match status" value="2"/>
</dbReference>
<evidence type="ECO:0000313" key="5">
    <source>
        <dbReference type="EMBL" id="MDB7084054.1"/>
    </source>
</evidence>
<dbReference type="PANTHER" id="PTHR43280:SF34">
    <property type="entry name" value="ARAC-FAMILY TRANSCRIPTIONAL REGULATOR"/>
    <property type="match status" value="1"/>
</dbReference>
<keyword evidence="2" id="KW-0238">DNA-binding</keyword>
<dbReference type="SMART" id="SM00342">
    <property type="entry name" value="HTH_ARAC"/>
    <property type="match status" value="1"/>
</dbReference>
<dbReference type="InterPro" id="IPR018060">
    <property type="entry name" value="HTH_AraC"/>
</dbReference>
<name>A0A9Q3A1G7_9FIRM</name>
<dbReference type="PROSITE" id="PS00041">
    <property type="entry name" value="HTH_ARAC_FAMILY_1"/>
    <property type="match status" value="1"/>
</dbReference>
<dbReference type="InterPro" id="IPR009057">
    <property type="entry name" value="Homeodomain-like_sf"/>
</dbReference>
<sequence length="397" mass="46456">MIQTKQELINLLPTIYQNLNTPLFLISPDLKIIASPKKFLKLEINYFQQIFNFTIMKQHEIYIHFHQNATYFFFCTKLDEIPYICVGPIFNRKITTQDSPAEYELFQHVISSYTLDDFFNLPSITVETKNHFIFIYQIITGKILDSKLLKITFKGSKDNPLKQENSLEKEIFQIRETPLHEFSYTYEQKILNYIQNEDSTSARILMIELLQIKDERHLSKNQLQSAKYKVVAAIAVFTRGVISIGVPVDKAYSLSDVYIVKVDQSNTINQLHKLISDAIIDFTQLVKRYRNIQNPYWVKICKNYISHNLHKNITLLDLAKVTEMNTTYLSTQFKKTTGQSIKQYINHKKIQEAQFLIKNSQYSLAQIADILQFSSQSHFNKVFKQIVGKSPIQYKNS</sequence>
<dbReference type="GO" id="GO:0003700">
    <property type="term" value="F:DNA-binding transcription factor activity"/>
    <property type="evidence" value="ECO:0007669"/>
    <property type="project" value="InterPro"/>
</dbReference>
<dbReference type="EMBL" id="JAQLKE010000013">
    <property type="protein sequence ID" value="MDB7084054.1"/>
    <property type="molecule type" value="Genomic_DNA"/>
</dbReference>
<dbReference type="AlphaFoldDB" id="A0A9Q3A1G7"/>
<proteinExistence type="predicted"/>
<keyword evidence="1" id="KW-0805">Transcription regulation</keyword>
<dbReference type="PROSITE" id="PS01124">
    <property type="entry name" value="HTH_ARAC_FAMILY_2"/>
    <property type="match status" value="1"/>
</dbReference>
<dbReference type="Pfam" id="PF12833">
    <property type="entry name" value="HTH_18"/>
    <property type="match status" value="1"/>
</dbReference>
<evidence type="ECO:0000256" key="2">
    <source>
        <dbReference type="ARBA" id="ARBA00023125"/>
    </source>
</evidence>
<gene>
    <name evidence="5" type="ORF">PM738_09600</name>
</gene>
<dbReference type="RefSeq" id="WP_003537525.1">
    <property type="nucleotide sequence ID" value="NZ_AP031443.1"/>
</dbReference>
<dbReference type="InterPro" id="IPR018062">
    <property type="entry name" value="HTH_AraC-typ_CS"/>
</dbReference>
<evidence type="ECO:0000259" key="4">
    <source>
        <dbReference type="PROSITE" id="PS01124"/>
    </source>
</evidence>
<comment type="caution">
    <text evidence="5">The sequence shown here is derived from an EMBL/GenBank/DDBJ whole genome shotgun (WGS) entry which is preliminary data.</text>
</comment>
<dbReference type="PANTHER" id="PTHR43280">
    <property type="entry name" value="ARAC-FAMILY TRANSCRIPTIONAL REGULATOR"/>
    <property type="match status" value="1"/>
</dbReference>
<evidence type="ECO:0000256" key="1">
    <source>
        <dbReference type="ARBA" id="ARBA00023015"/>
    </source>
</evidence>
<evidence type="ECO:0000256" key="3">
    <source>
        <dbReference type="ARBA" id="ARBA00023163"/>
    </source>
</evidence>
<feature type="domain" description="HTH araC/xylS-type" evidence="4">
    <location>
        <begin position="299"/>
        <end position="397"/>
    </location>
</feature>
<dbReference type="GO" id="GO:0043565">
    <property type="term" value="F:sequence-specific DNA binding"/>
    <property type="evidence" value="ECO:0007669"/>
    <property type="project" value="InterPro"/>
</dbReference>
<dbReference type="SUPFAM" id="SSF46689">
    <property type="entry name" value="Homeodomain-like"/>
    <property type="match status" value="2"/>
</dbReference>
<evidence type="ECO:0000313" key="6">
    <source>
        <dbReference type="Proteomes" id="UP001211987"/>
    </source>
</evidence>
<protein>
    <submittedName>
        <fullName evidence="5">AraC family transcriptional regulator</fullName>
    </submittedName>
</protein>
<reference evidence="5" key="1">
    <citation type="submission" date="2023-01" db="EMBL/GenBank/DDBJ databases">
        <title>Human gut microbiome strain richness.</title>
        <authorList>
            <person name="Chen-Liaw A."/>
        </authorList>
    </citation>
    <scope>NUCLEOTIDE SEQUENCE</scope>
    <source>
        <strain evidence="5">1001217st2_G6_1001217B_191108</strain>
    </source>
</reference>